<name>A0AAJ7W1T8_CEPCN</name>
<dbReference type="InterPro" id="IPR025476">
    <property type="entry name" value="Helitron_helicase-like"/>
</dbReference>
<dbReference type="GeneID" id="112494451"/>
<dbReference type="AlphaFoldDB" id="A0AAJ7W1T8"/>
<sequence>MEILAPHFPKIRYIKRLFYSLVNFNKELCDMDEALNSNDVIKLCHISDQAQKKAQICNKSNTEEITLNEDKIQTVYSHAFRAYTKRMIDTPRFKCISCEKLCCQKSGSFIEISKTMLGPIWTSFMEYLAKCLPKPNEYNFLCRYCRDKFHQDTLPPICILNSLDVPAVPYEITCLNSFERILIQRVKAFQTVQKLQPVSKTNMPHRHRVPKVVGRTFHLPLPLEETIKKVCPRTEAINPNHELYILVRGIPTKSKIVWERLVDLKKVWKALKWLKSNNPHYYEVKLPLSHEGLLPDELPEVEFQDLTQLQSDSVVQSTSHCTIPDKEDNKSILDINEQKKAALLTQMSQSDLYYEQFTIYPIHEKRVNATATELYQMLKVNDVPLDRRFKALDTMCFPDLYPHGTTGSMLKEHNIRQINAGIFHKMNVTNPREKYTAASYLERLSKNELESNLSTIFARLRNSEEYWRIPRNNVRCMTRHYGPATWFLTISPISVSRFVEIKLKAVLDFILSPNNPIGEVDHYFYRREYQSRGAQHFHILIWIKDAPIIGKSTTEEIASFILNGTVIMVIVYDLRKPKPVLHDCASSAIRDHSQSQLKLEMWLCQLQEEDD</sequence>
<protein>
    <submittedName>
        <fullName evidence="4">Uncharacterized protein LOC112494451</fullName>
    </submittedName>
</protein>
<keyword evidence="3" id="KW-1185">Reference proteome</keyword>
<gene>
    <name evidence="4" type="primary">LOC112494451</name>
</gene>
<dbReference type="InterPro" id="IPR046700">
    <property type="entry name" value="DUF6570"/>
</dbReference>
<dbReference type="Proteomes" id="UP000694920">
    <property type="component" value="Unplaced"/>
</dbReference>
<dbReference type="Pfam" id="PF14214">
    <property type="entry name" value="Helitron_like_N"/>
    <property type="match status" value="1"/>
</dbReference>
<organism evidence="3 4">
    <name type="scientific">Cephus cinctus</name>
    <name type="common">Wheat stem sawfly</name>
    <dbReference type="NCBI Taxonomy" id="211228"/>
    <lineage>
        <taxon>Eukaryota</taxon>
        <taxon>Metazoa</taxon>
        <taxon>Ecdysozoa</taxon>
        <taxon>Arthropoda</taxon>
        <taxon>Hexapoda</taxon>
        <taxon>Insecta</taxon>
        <taxon>Pterygota</taxon>
        <taxon>Neoptera</taxon>
        <taxon>Endopterygota</taxon>
        <taxon>Hymenoptera</taxon>
        <taxon>Cephoidea</taxon>
        <taxon>Cephidae</taxon>
        <taxon>Cephus</taxon>
    </lineage>
</organism>
<accession>A0AAJ7W1T8</accession>
<feature type="domain" description="DUF6570" evidence="2">
    <location>
        <begin position="152"/>
        <end position="286"/>
    </location>
</feature>
<dbReference type="KEGG" id="ccin:112494451"/>
<reference evidence="4" key="1">
    <citation type="submission" date="2025-08" db="UniProtKB">
        <authorList>
            <consortium name="RefSeq"/>
        </authorList>
    </citation>
    <scope>IDENTIFICATION</scope>
</reference>
<evidence type="ECO:0000259" key="1">
    <source>
        <dbReference type="Pfam" id="PF14214"/>
    </source>
</evidence>
<dbReference type="RefSeq" id="XP_024941433.1">
    <property type="nucleotide sequence ID" value="XM_025085665.1"/>
</dbReference>
<feature type="domain" description="Helitron helicase-like" evidence="1">
    <location>
        <begin position="492"/>
        <end position="541"/>
    </location>
</feature>
<evidence type="ECO:0000313" key="3">
    <source>
        <dbReference type="Proteomes" id="UP000694920"/>
    </source>
</evidence>
<proteinExistence type="predicted"/>
<evidence type="ECO:0000313" key="4">
    <source>
        <dbReference type="RefSeq" id="XP_024941433.1"/>
    </source>
</evidence>
<evidence type="ECO:0000259" key="2">
    <source>
        <dbReference type="Pfam" id="PF20209"/>
    </source>
</evidence>
<dbReference type="Pfam" id="PF20209">
    <property type="entry name" value="DUF6570"/>
    <property type="match status" value="1"/>
</dbReference>